<sequence>MPFSSLQPTAVVAILCHRHMTHLISVSGKCRQENRPTSWAQWQGIEDGLFQNPNILKPYLRFEPSTTVPYSPQACSRLGAPGRSEDRHLPGAPISGDRDDRAAPAQAQWARNTDMIRYNLFGIFPTLLSSGPVASLTSWQVVQKNSKRKAFQSKGPWLDYLVYAANMRIGTDRDKERNVPVRGIEAVVEFRREDFMNHGVAQIHLKPPKKGPDGRPLSKAERLPRSVPVVIDRESTSAIFDSMHLLRTPGSEPDTLAEVD</sequence>
<gene>
    <name evidence="2" type="ORF">GGX14DRAFT_625473</name>
</gene>
<feature type="region of interest" description="Disordered" evidence="1">
    <location>
        <begin position="78"/>
        <end position="103"/>
    </location>
</feature>
<comment type="caution">
    <text evidence="2">The sequence shown here is derived from an EMBL/GenBank/DDBJ whole genome shotgun (WGS) entry which is preliminary data.</text>
</comment>
<accession>A0AAD6VI71</accession>
<proteinExistence type="predicted"/>
<dbReference type="EMBL" id="JARJCW010000028">
    <property type="protein sequence ID" value="KAJ7210408.1"/>
    <property type="molecule type" value="Genomic_DNA"/>
</dbReference>
<evidence type="ECO:0000256" key="1">
    <source>
        <dbReference type="SAM" id="MobiDB-lite"/>
    </source>
</evidence>
<keyword evidence="3" id="KW-1185">Reference proteome</keyword>
<evidence type="ECO:0000313" key="3">
    <source>
        <dbReference type="Proteomes" id="UP001219525"/>
    </source>
</evidence>
<reference evidence="2" key="1">
    <citation type="submission" date="2023-03" db="EMBL/GenBank/DDBJ databases">
        <title>Massive genome expansion in bonnet fungi (Mycena s.s.) driven by repeated elements and novel gene families across ecological guilds.</title>
        <authorList>
            <consortium name="Lawrence Berkeley National Laboratory"/>
            <person name="Harder C.B."/>
            <person name="Miyauchi S."/>
            <person name="Viragh M."/>
            <person name="Kuo A."/>
            <person name="Thoen E."/>
            <person name="Andreopoulos B."/>
            <person name="Lu D."/>
            <person name="Skrede I."/>
            <person name="Drula E."/>
            <person name="Henrissat B."/>
            <person name="Morin E."/>
            <person name="Kohler A."/>
            <person name="Barry K."/>
            <person name="LaButti K."/>
            <person name="Morin E."/>
            <person name="Salamov A."/>
            <person name="Lipzen A."/>
            <person name="Mereny Z."/>
            <person name="Hegedus B."/>
            <person name="Baldrian P."/>
            <person name="Stursova M."/>
            <person name="Weitz H."/>
            <person name="Taylor A."/>
            <person name="Grigoriev I.V."/>
            <person name="Nagy L.G."/>
            <person name="Martin F."/>
            <person name="Kauserud H."/>
        </authorList>
    </citation>
    <scope>NUCLEOTIDE SEQUENCE</scope>
    <source>
        <strain evidence="2">9144</strain>
    </source>
</reference>
<protein>
    <submittedName>
        <fullName evidence="2">Uncharacterized protein</fullName>
    </submittedName>
</protein>
<organism evidence="2 3">
    <name type="scientific">Mycena pura</name>
    <dbReference type="NCBI Taxonomy" id="153505"/>
    <lineage>
        <taxon>Eukaryota</taxon>
        <taxon>Fungi</taxon>
        <taxon>Dikarya</taxon>
        <taxon>Basidiomycota</taxon>
        <taxon>Agaricomycotina</taxon>
        <taxon>Agaricomycetes</taxon>
        <taxon>Agaricomycetidae</taxon>
        <taxon>Agaricales</taxon>
        <taxon>Marasmiineae</taxon>
        <taxon>Mycenaceae</taxon>
        <taxon>Mycena</taxon>
    </lineage>
</organism>
<dbReference type="Proteomes" id="UP001219525">
    <property type="component" value="Unassembled WGS sequence"/>
</dbReference>
<dbReference type="AlphaFoldDB" id="A0AAD6VI71"/>
<evidence type="ECO:0000313" key="2">
    <source>
        <dbReference type="EMBL" id="KAJ7210408.1"/>
    </source>
</evidence>
<name>A0AAD6VI71_9AGAR</name>